<protein>
    <submittedName>
        <fullName evidence="1">Uncharacterized protein</fullName>
    </submittedName>
</protein>
<keyword evidence="2" id="KW-1185">Reference proteome</keyword>
<dbReference type="AlphaFoldDB" id="A0AAD2H5W8"/>
<gene>
    <name evidence="1" type="ORF">MYCIT1_LOCUS14984</name>
</gene>
<dbReference type="EMBL" id="CAVNYO010000167">
    <property type="protein sequence ID" value="CAK5270509.1"/>
    <property type="molecule type" value="Genomic_DNA"/>
</dbReference>
<evidence type="ECO:0000313" key="2">
    <source>
        <dbReference type="Proteomes" id="UP001295794"/>
    </source>
</evidence>
<feature type="non-terminal residue" evidence="1">
    <location>
        <position position="1"/>
    </location>
</feature>
<accession>A0AAD2H5W8</accession>
<reference evidence="1" key="1">
    <citation type="submission" date="2023-11" db="EMBL/GenBank/DDBJ databases">
        <authorList>
            <person name="De Vega J J."/>
            <person name="De Vega J J."/>
        </authorList>
    </citation>
    <scope>NUCLEOTIDE SEQUENCE</scope>
</reference>
<sequence>VQHPFTWICDPGKTEGASAGIESTSSITRTLFVRDRLCELCKNEKICQPLVVYTSRRTLPYRCHACSLNVEPKSFITCSQPV</sequence>
<comment type="caution">
    <text evidence="1">The sequence shown here is derived from an EMBL/GenBank/DDBJ whole genome shotgun (WGS) entry which is preliminary data.</text>
</comment>
<evidence type="ECO:0000313" key="1">
    <source>
        <dbReference type="EMBL" id="CAK5270509.1"/>
    </source>
</evidence>
<organism evidence="1 2">
    <name type="scientific">Mycena citricolor</name>
    <dbReference type="NCBI Taxonomy" id="2018698"/>
    <lineage>
        <taxon>Eukaryota</taxon>
        <taxon>Fungi</taxon>
        <taxon>Dikarya</taxon>
        <taxon>Basidiomycota</taxon>
        <taxon>Agaricomycotina</taxon>
        <taxon>Agaricomycetes</taxon>
        <taxon>Agaricomycetidae</taxon>
        <taxon>Agaricales</taxon>
        <taxon>Marasmiineae</taxon>
        <taxon>Mycenaceae</taxon>
        <taxon>Mycena</taxon>
    </lineage>
</organism>
<proteinExistence type="predicted"/>
<dbReference type="Proteomes" id="UP001295794">
    <property type="component" value="Unassembled WGS sequence"/>
</dbReference>
<name>A0AAD2H5W8_9AGAR</name>